<accession>A0AA36BSU8</accession>
<dbReference type="AlphaFoldDB" id="A0AA36BSU8"/>
<feature type="compositionally biased region" description="Low complexity" evidence="2">
    <location>
        <begin position="326"/>
        <end position="347"/>
    </location>
</feature>
<gene>
    <name evidence="4" type="ORF">OCTVUL_1B028140</name>
</gene>
<protein>
    <submittedName>
        <fullName evidence="4">J domain-containing protein DDB_G0295729 isoform X1</fullName>
    </submittedName>
</protein>
<dbReference type="GO" id="GO:0007165">
    <property type="term" value="P:signal transduction"/>
    <property type="evidence" value="ECO:0007669"/>
    <property type="project" value="InterPro"/>
</dbReference>
<feature type="compositionally biased region" description="Polar residues" evidence="2">
    <location>
        <begin position="97"/>
        <end position="115"/>
    </location>
</feature>
<dbReference type="CDD" id="cd16134">
    <property type="entry name" value="RA_RASSF8"/>
    <property type="match status" value="1"/>
</dbReference>
<evidence type="ECO:0000313" key="5">
    <source>
        <dbReference type="Proteomes" id="UP001162480"/>
    </source>
</evidence>
<proteinExistence type="predicted"/>
<feature type="region of interest" description="Disordered" evidence="2">
    <location>
        <begin position="658"/>
        <end position="678"/>
    </location>
</feature>
<dbReference type="EMBL" id="OX597837">
    <property type="protein sequence ID" value="CAI9739990.1"/>
    <property type="molecule type" value="Genomic_DNA"/>
</dbReference>
<feature type="region of interest" description="Disordered" evidence="2">
    <location>
        <begin position="87"/>
        <end position="115"/>
    </location>
</feature>
<feature type="domain" description="Ras-associating" evidence="3">
    <location>
        <begin position="1"/>
        <end position="82"/>
    </location>
</feature>
<dbReference type="InterPro" id="IPR000159">
    <property type="entry name" value="RA_dom"/>
</dbReference>
<keyword evidence="5" id="KW-1185">Reference proteome</keyword>
<feature type="compositionally biased region" description="Polar residues" evidence="2">
    <location>
        <begin position="187"/>
        <end position="211"/>
    </location>
</feature>
<dbReference type="InterPro" id="IPR033593">
    <property type="entry name" value="N-RASSF"/>
</dbReference>
<evidence type="ECO:0000256" key="2">
    <source>
        <dbReference type="SAM" id="MobiDB-lite"/>
    </source>
</evidence>
<dbReference type="SUPFAM" id="SSF54236">
    <property type="entry name" value="Ubiquitin-like"/>
    <property type="match status" value="1"/>
</dbReference>
<dbReference type="PANTHER" id="PTHR15286">
    <property type="entry name" value="RAS-ASSOCIATING DOMAIN CONTAINING PROTEIN"/>
    <property type="match status" value="1"/>
</dbReference>
<dbReference type="Pfam" id="PF21712">
    <property type="entry name" value="RASSF8-10_RA"/>
    <property type="match status" value="1"/>
</dbReference>
<dbReference type="InterPro" id="IPR048944">
    <property type="entry name" value="RASSF8_RA"/>
</dbReference>
<reference evidence="4" key="1">
    <citation type="submission" date="2023-08" db="EMBL/GenBank/DDBJ databases">
        <authorList>
            <person name="Alioto T."/>
            <person name="Alioto T."/>
            <person name="Gomez Garrido J."/>
        </authorList>
    </citation>
    <scope>NUCLEOTIDE SEQUENCE</scope>
</reference>
<evidence type="ECO:0000256" key="1">
    <source>
        <dbReference type="SAM" id="Coils"/>
    </source>
</evidence>
<feature type="coiled-coil region" evidence="1">
    <location>
        <begin position="459"/>
        <end position="627"/>
    </location>
</feature>
<dbReference type="PANTHER" id="PTHR15286:SF6">
    <property type="entry name" value="GH01133P"/>
    <property type="match status" value="1"/>
</dbReference>
<feature type="compositionally biased region" description="Low complexity" evidence="2">
    <location>
        <begin position="222"/>
        <end position="246"/>
    </location>
</feature>
<evidence type="ECO:0000313" key="4">
    <source>
        <dbReference type="EMBL" id="CAI9739990.1"/>
    </source>
</evidence>
<dbReference type="InterPro" id="IPR048945">
    <property type="entry name" value="RASSF8/10_RA"/>
</dbReference>
<feature type="compositionally biased region" description="Polar residues" evidence="2">
    <location>
        <begin position="297"/>
        <end position="325"/>
    </location>
</feature>
<keyword evidence="1" id="KW-0175">Coiled coil</keyword>
<sequence>MELKVIVDGFIRVVCGVSEETTCQDIVIALARAIGRAGRFSLLEKWRNQERSLPPWEKPFLVLQKWGQYASDVQFILQQTDTVPATTKPKECLDKSGASSNDAVRAQNLSPISSQAQDYSVKRSLTFSGAMYSSQEKPKPSRLHTRRSLPLSTTNESSIPSSQNSSQSHHHHHHHPYNNQVPKQPQYHVNSSSPYQQNRLEPSHSNQPYTRQQQQHHHHHQQSQQQQNLFQNQHPNIQKPISSIKPQPKPRNLPLKPINEKQPVRTIGTVSPIQSYSHLSLSTNQDLPNRILHNNVPGPNSQNRTGNAGDSSMNNNYYSRNTKPINNNNSSNNNNNNNNNDSNNNSNSHRHLQTFKSVHNDVDQVLSEKSTFNEFKDNSDIDEDKSKVLSTFHSGPNKTILHDKRILSDIEEYDLEKNYPFSAVSPMPSKTAEYYRIQGQNYVDQLTRDEDPQILYQLIDQQHNEIELKKTIIKDLEQEIVSAEELLENRKEIAAFESLSNSYSEELSEIESEDWQGVVDKEFRNGEALKSELSNHRQELHNMEDQLQMVNGKIADLNKQLESEVNKCHEEINTIQKKIEEETAEDGKRERMVNELSDQVDQVEKEFKEKEDKETELMERVKDLNLKDLEKSSVVGTTKTAETGTVVLKLLEKKQQFARQSTSGSKDVAGCRSSPENVLQTEDTSVLSAEGVWV</sequence>
<organism evidence="4 5">
    <name type="scientific">Octopus vulgaris</name>
    <name type="common">Common octopus</name>
    <dbReference type="NCBI Taxonomy" id="6645"/>
    <lineage>
        <taxon>Eukaryota</taxon>
        <taxon>Metazoa</taxon>
        <taxon>Spiralia</taxon>
        <taxon>Lophotrochozoa</taxon>
        <taxon>Mollusca</taxon>
        <taxon>Cephalopoda</taxon>
        <taxon>Coleoidea</taxon>
        <taxon>Octopodiformes</taxon>
        <taxon>Octopoda</taxon>
        <taxon>Incirrata</taxon>
        <taxon>Octopodidae</taxon>
        <taxon>Octopus</taxon>
    </lineage>
</organism>
<dbReference type="Gene3D" id="3.10.20.90">
    <property type="entry name" value="Phosphatidylinositol 3-kinase Catalytic Subunit, Chain A, domain 1"/>
    <property type="match status" value="1"/>
</dbReference>
<evidence type="ECO:0000259" key="3">
    <source>
        <dbReference type="PROSITE" id="PS50200"/>
    </source>
</evidence>
<name>A0AA36BSU8_OCTVU</name>
<feature type="compositionally biased region" description="Low complexity" evidence="2">
    <location>
        <begin position="157"/>
        <end position="167"/>
    </location>
</feature>
<feature type="region of interest" description="Disordered" evidence="2">
    <location>
        <begin position="284"/>
        <end position="349"/>
    </location>
</feature>
<feature type="region of interest" description="Disordered" evidence="2">
    <location>
        <begin position="131"/>
        <end position="265"/>
    </location>
</feature>
<dbReference type="Proteomes" id="UP001162480">
    <property type="component" value="Chromosome 24"/>
</dbReference>
<dbReference type="InterPro" id="IPR029071">
    <property type="entry name" value="Ubiquitin-like_domsf"/>
</dbReference>
<dbReference type="PROSITE" id="PS50200">
    <property type="entry name" value="RA"/>
    <property type="match status" value="1"/>
</dbReference>
<dbReference type="SMART" id="SM00314">
    <property type="entry name" value="RA"/>
    <property type="match status" value="1"/>
</dbReference>